<dbReference type="InterPro" id="IPR036676">
    <property type="entry name" value="PurM-like_C_sf"/>
</dbReference>
<evidence type="ECO:0000313" key="4">
    <source>
        <dbReference type="EMBL" id="SES11978.1"/>
    </source>
</evidence>
<dbReference type="PANTHER" id="PTHR30303">
    <property type="entry name" value="HYDROGENASE ISOENZYMES FORMATION PROTEIN HYPE"/>
    <property type="match status" value="1"/>
</dbReference>
<dbReference type="SUPFAM" id="SSF55326">
    <property type="entry name" value="PurM N-terminal domain-like"/>
    <property type="match status" value="1"/>
</dbReference>
<feature type="domain" description="PurM-like N-terminal" evidence="2">
    <location>
        <begin position="38"/>
        <end position="147"/>
    </location>
</feature>
<dbReference type="PANTHER" id="PTHR30303:SF0">
    <property type="entry name" value="CARBAMOYL DEHYDRATASE HYPE"/>
    <property type="match status" value="1"/>
</dbReference>
<dbReference type="CDD" id="cd02197">
    <property type="entry name" value="HypE"/>
    <property type="match status" value="1"/>
</dbReference>
<dbReference type="Gene3D" id="3.90.650.10">
    <property type="entry name" value="PurM-like C-terminal domain"/>
    <property type="match status" value="1"/>
</dbReference>
<dbReference type="NCBIfam" id="TIGR02124">
    <property type="entry name" value="hypE"/>
    <property type="match status" value="1"/>
</dbReference>
<gene>
    <name evidence="4" type="ORF">SAMN04487884_11967</name>
</gene>
<name>A0A1H9URJ6_BUTFI</name>
<dbReference type="Proteomes" id="UP000182584">
    <property type="component" value="Unassembled WGS sequence"/>
</dbReference>
<reference evidence="4 5" key="1">
    <citation type="submission" date="2016-10" db="EMBL/GenBank/DDBJ databases">
        <authorList>
            <person name="de Groot N.N."/>
        </authorList>
    </citation>
    <scope>NUCLEOTIDE SEQUENCE [LARGE SCALE GENOMIC DNA]</scope>
    <source>
        <strain evidence="4 5">AR40</strain>
    </source>
</reference>
<evidence type="ECO:0000259" key="2">
    <source>
        <dbReference type="Pfam" id="PF00586"/>
    </source>
</evidence>
<accession>A0A1H9URJ6</accession>
<organism evidence="4 5">
    <name type="scientific">Butyrivibrio fibrisolvens</name>
    <dbReference type="NCBI Taxonomy" id="831"/>
    <lineage>
        <taxon>Bacteria</taxon>
        <taxon>Bacillati</taxon>
        <taxon>Bacillota</taxon>
        <taxon>Clostridia</taxon>
        <taxon>Lachnospirales</taxon>
        <taxon>Lachnospiraceae</taxon>
        <taxon>Butyrivibrio</taxon>
    </lineage>
</organism>
<evidence type="ECO:0000259" key="3">
    <source>
        <dbReference type="Pfam" id="PF02769"/>
    </source>
</evidence>
<dbReference type="GO" id="GO:0051604">
    <property type="term" value="P:protein maturation"/>
    <property type="evidence" value="ECO:0007669"/>
    <property type="project" value="TreeGrafter"/>
</dbReference>
<evidence type="ECO:0000256" key="1">
    <source>
        <dbReference type="ARBA" id="ARBA00006243"/>
    </source>
</evidence>
<comment type="similarity">
    <text evidence="1">Belongs to the HypE family.</text>
</comment>
<proteinExistence type="inferred from homology"/>
<dbReference type="InterPro" id="IPR011854">
    <property type="entry name" value="HypE"/>
</dbReference>
<dbReference type="SUPFAM" id="SSF56042">
    <property type="entry name" value="PurM C-terminal domain-like"/>
    <property type="match status" value="1"/>
</dbReference>
<dbReference type="InterPro" id="IPR036921">
    <property type="entry name" value="PurM-like_N_sf"/>
</dbReference>
<dbReference type="AlphaFoldDB" id="A0A1H9URJ6"/>
<dbReference type="Gene3D" id="3.30.1330.10">
    <property type="entry name" value="PurM-like, N-terminal domain"/>
    <property type="match status" value="1"/>
</dbReference>
<dbReference type="EMBL" id="FOGJ01000019">
    <property type="protein sequence ID" value="SES11978.1"/>
    <property type="molecule type" value="Genomic_DNA"/>
</dbReference>
<dbReference type="Pfam" id="PF02769">
    <property type="entry name" value="AIRS_C"/>
    <property type="match status" value="1"/>
</dbReference>
<protein>
    <submittedName>
        <fullName evidence="4">Hydrogenase expression/formation protein HypE</fullName>
    </submittedName>
</protein>
<feature type="domain" description="PurM-like C-terminal" evidence="3">
    <location>
        <begin position="161"/>
        <end position="309"/>
    </location>
</feature>
<evidence type="ECO:0000313" key="5">
    <source>
        <dbReference type="Proteomes" id="UP000182584"/>
    </source>
</evidence>
<dbReference type="RefSeq" id="WP_074757207.1">
    <property type="nucleotide sequence ID" value="NZ_FOGJ01000019.1"/>
</dbReference>
<dbReference type="OrthoDB" id="9801934at2"/>
<dbReference type="InterPro" id="IPR016188">
    <property type="entry name" value="PurM-like_N"/>
</dbReference>
<dbReference type="eggNOG" id="COG0309">
    <property type="taxonomic scope" value="Bacteria"/>
</dbReference>
<dbReference type="Pfam" id="PF00586">
    <property type="entry name" value="AIRS"/>
    <property type="match status" value="1"/>
</dbReference>
<dbReference type="InterPro" id="IPR010918">
    <property type="entry name" value="PurM-like_C_dom"/>
</dbReference>
<dbReference type="PIRSF" id="PIRSF005644">
    <property type="entry name" value="Hdrgns_mtr_HypE"/>
    <property type="match status" value="1"/>
</dbReference>
<sequence>MQQDIITMVHGSGGSATSELINEIFASEFRNDTLDQMEDSAVVPGGGRIAITTDSFVVTPPEFKGGDIGRLCICGTVNDLLMRGAVPKYITCGFILEEGVKIDLLKRIVHSMAETAREAGVQIVAGDTKVVNGDGEFYINTAGVGIVSDSVDIKASNACDGDVIIVSGTMGDHHAAILSERMEIDTNVTSDNAPLVEMVRNLLIENIKVHTLRDITRGGLGTVMKELATASGKTFYVKDEDIPVKQVVRDFCGLLGLDPMYMGNEGKLIAIVDREDADRALEVIKNSKYGQDAAIIGEVKEDAPGQVILKTKIGGKRSLDILQGEGLPRIC</sequence>